<name>A0A9P7ALI4_9AGAM</name>
<feature type="compositionally biased region" description="Polar residues" evidence="1">
    <location>
        <begin position="419"/>
        <end position="429"/>
    </location>
</feature>
<evidence type="ECO:0000313" key="3">
    <source>
        <dbReference type="Proteomes" id="UP000719766"/>
    </source>
</evidence>
<feature type="region of interest" description="Disordered" evidence="1">
    <location>
        <begin position="31"/>
        <end position="74"/>
    </location>
</feature>
<dbReference type="RefSeq" id="XP_041157773.1">
    <property type="nucleotide sequence ID" value="XM_041311293.1"/>
</dbReference>
<feature type="compositionally biased region" description="Polar residues" evidence="1">
    <location>
        <begin position="357"/>
        <end position="378"/>
    </location>
</feature>
<organism evidence="2 3">
    <name type="scientific">Suillus plorans</name>
    <dbReference type="NCBI Taxonomy" id="116603"/>
    <lineage>
        <taxon>Eukaryota</taxon>
        <taxon>Fungi</taxon>
        <taxon>Dikarya</taxon>
        <taxon>Basidiomycota</taxon>
        <taxon>Agaricomycotina</taxon>
        <taxon>Agaricomycetes</taxon>
        <taxon>Agaricomycetidae</taxon>
        <taxon>Boletales</taxon>
        <taxon>Suillineae</taxon>
        <taxon>Suillaceae</taxon>
        <taxon>Suillus</taxon>
    </lineage>
</organism>
<feature type="compositionally biased region" description="Low complexity" evidence="1">
    <location>
        <begin position="390"/>
        <end position="405"/>
    </location>
</feature>
<dbReference type="GeneID" id="64605057"/>
<feature type="compositionally biased region" description="Low complexity" evidence="1">
    <location>
        <begin position="31"/>
        <end position="49"/>
    </location>
</feature>
<dbReference type="AlphaFoldDB" id="A0A9P7ALI4"/>
<feature type="compositionally biased region" description="Polar residues" evidence="1">
    <location>
        <begin position="503"/>
        <end position="513"/>
    </location>
</feature>
<sequence length="621" mass="66175">MKTMPRWKVKNDFRVPKISIKYPVRSLFRRAPPSSVVSSTRAAPSASPSQQIHKRRMPLGTHSGRPALSETNSELSRVREVVPGPSPAFISTAVDPACLPPVDLHSQHISHLSDAGPSRHDPIIIQDDSWVHVSVSTHSPEQEEDPELSVLDIPPLTSESQMITANIEVVSPTPRMHVNALPKITAHQVPLPESRPASVMGSVLSLFGAKNIMSRVRSDKTTSDVGIDATQHQASTAEWERPISRQGQPQPSAVTGHRRVGSGPGPSMLRHADDDDDDDDDDDESVVGSVVGKGARTEPIFGGRSESLLGTGTTGGAAFGGGLSAEVIAPEAFVGGFAVECTGNEFAIHSDIASQNPPVHLSQTPTLPDALTTRSTITDPKPLDGVQASNTDGITGTNINTTADNPLLNTIPDADDPGSNHNPALTATQKQDRPGRKKRGPKNAIQPAIQNATPGAPETTPQDQQSSARAQTPGPDTQNPAGSASDPLPTPDGPTQDAAVPVQRTTEIDTNTTKHGHIRGMQGPDFPDSSPNSPPPPFKEVGTPIEPTLLTPEQTERESLRGEFLMRELKQLEVLISKAESGTGRGSPSALSVERLNGLKERLEMVRERVERRVYEGASLI</sequence>
<proteinExistence type="predicted"/>
<gene>
    <name evidence="2" type="ORF">HD556DRAFT_681410</name>
</gene>
<feature type="compositionally biased region" description="Acidic residues" evidence="1">
    <location>
        <begin position="274"/>
        <end position="285"/>
    </location>
</feature>
<protein>
    <submittedName>
        <fullName evidence="2">Uncharacterized protein</fullName>
    </submittedName>
</protein>
<dbReference type="EMBL" id="JABBWE010000047">
    <property type="protein sequence ID" value="KAG1790840.1"/>
    <property type="molecule type" value="Genomic_DNA"/>
</dbReference>
<evidence type="ECO:0000256" key="1">
    <source>
        <dbReference type="SAM" id="MobiDB-lite"/>
    </source>
</evidence>
<dbReference type="Proteomes" id="UP000719766">
    <property type="component" value="Unassembled WGS sequence"/>
</dbReference>
<evidence type="ECO:0000313" key="2">
    <source>
        <dbReference type="EMBL" id="KAG1790840.1"/>
    </source>
</evidence>
<comment type="caution">
    <text evidence="2">The sequence shown here is derived from an EMBL/GenBank/DDBJ whole genome shotgun (WGS) entry which is preliminary data.</text>
</comment>
<dbReference type="OrthoDB" id="2669022at2759"/>
<feature type="compositionally biased region" description="Polar residues" evidence="1">
    <location>
        <begin position="448"/>
        <end position="482"/>
    </location>
</feature>
<feature type="region of interest" description="Disordered" evidence="1">
    <location>
        <begin position="217"/>
        <end position="310"/>
    </location>
</feature>
<reference evidence="2" key="1">
    <citation type="journal article" date="2020" name="New Phytol.">
        <title>Comparative genomics reveals dynamic genome evolution in host specialist ectomycorrhizal fungi.</title>
        <authorList>
            <person name="Lofgren L.A."/>
            <person name="Nguyen N.H."/>
            <person name="Vilgalys R."/>
            <person name="Ruytinx J."/>
            <person name="Liao H.L."/>
            <person name="Branco S."/>
            <person name="Kuo A."/>
            <person name="LaButti K."/>
            <person name="Lipzen A."/>
            <person name="Andreopoulos W."/>
            <person name="Pangilinan J."/>
            <person name="Riley R."/>
            <person name="Hundley H."/>
            <person name="Na H."/>
            <person name="Barry K."/>
            <person name="Grigoriev I.V."/>
            <person name="Stajich J.E."/>
            <person name="Kennedy P.G."/>
        </authorList>
    </citation>
    <scope>NUCLEOTIDE SEQUENCE</scope>
    <source>
        <strain evidence="2">S12</strain>
    </source>
</reference>
<feature type="region of interest" description="Disordered" evidence="1">
    <location>
        <begin position="357"/>
        <end position="557"/>
    </location>
</feature>
<accession>A0A9P7ALI4</accession>
<keyword evidence="3" id="KW-1185">Reference proteome</keyword>